<dbReference type="AlphaFoldDB" id="A0A0N4VK03"/>
<gene>
    <name evidence="3" type="ORF">EVEC_LOCUS10499</name>
</gene>
<proteinExistence type="predicted"/>
<feature type="domain" description="EGF-like" evidence="2">
    <location>
        <begin position="96"/>
        <end position="109"/>
    </location>
</feature>
<sequence length="259" mass="29267">MDTFMEETCISFEPATENAVVFMQSGHCSWQESNNTVHMATECTNEETCYLILSQVLAVETPAHHSHIPRLLNLKYNCTDRCTLICENGGTVTNSCECECGYGFTGDRCQTLQKQHLFNDPSCGVVKGSQAALSSYPRPTKGPIFCQWLIKAPPSDYIEFSIQDLDLDSEKVFQTESCNDVFNIWGSQQITNPIPCDAANVESLIGKTFKSDSDWVLIELRMNPWSEMAHKGPLVKYRYVTPSSHKGFKNRFIFFLLKK</sequence>
<dbReference type="InterPro" id="IPR000742">
    <property type="entry name" value="EGF"/>
</dbReference>
<evidence type="ECO:0000313" key="4">
    <source>
        <dbReference type="Proteomes" id="UP000274131"/>
    </source>
</evidence>
<dbReference type="PROSITE" id="PS01186">
    <property type="entry name" value="EGF_2"/>
    <property type="match status" value="1"/>
</dbReference>
<accession>A0A0N4VK03</accession>
<keyword evidence="4" id="KW-1185">Reference proteome</keyword>
<name>A0A0N4VK03_ENTVE</name>
<dbReference type="OrthoDB" id="5808781at2759"/>
<evidence type="ECO:0000259" key="1">
    <source>
        <dbReference type="PROSITE" id="PS00022"/>
    </source>
</evidence>
<evidence type="ECO:0000313" key="3">
    <source>
        <dbReference type="EMBL" id="VDD95748.1"/>
    </source>
</evidence>
<dbReference type="Proteomes" id="UP000274131">
    <property type="component" value="Unassembled WGS sequence"/>
</dbReference>
<dbReference type="PROSITE" id="PS00022">
    <property type="entry name" value="EGF_1"/>
    <property type="match status" value="1"/>
</dbReference>
<dbReference type="InterPro" id="IPR035914">
    <property type="entry name" value="Sperma_CUB_dom_sf"/>
</dbReference>
<evidence type="ECO:0000259" key="2">
    <source>
        <dbReference type="PROSITE" id="PS01186"/>
    </source>
</evidence>
<feature type="domain" description="EGF-like" evidence="1">
    <location>
        <begin position="98"/>
        <end position="109"/>
    </location>
</feature>
<organism evidence="5">
    <name type="scientific">Enterobius vermicularis</name>
    <name type="common">Human pinworm</name>
    <dbReference type="NCBI Taxonomy" id="51028"/>
    <lineage>
        <taxon>Eukaryota</taxon>
        <taxon>Metazoa</taxon>
        <taxon>Ecdysozoa</taxon>
        <taxon>Nematoda</taxon>
        <taxon>Chromadorea</taxon>
        <taxon>Rhabditida</taxon>
        <taxon>Spirurina</taxon>
        <taxon>Oxyuridomorpha</taxon>
        <taxon>Oxyuroidea</taxon>
        <taxon>Oxyuridae</taxon>
        <taxon>Enterobius</taxon>
    </lineage>
</organism>
<dbReference type="SUPFAM" id="SSF49854">
    <property type="entry name" value="Spermadhesin, CUB domain"/>
    <property type="match status" value="1"/>
</dbReference>
<dbReference type="EMBL" id="UXUI01010900">
    <property type="protein sequence ID" value="VDD95748.1"/>
    <property type="molecule type" value="Genomic_DNA"/>
</dbReference>
<dbReference type="WBParaSite" id="EVEC_0001117401-mRNA-1">
    <property type="protein sequence ID" value="EVEC_0001117401-mRNA-1"/>
    <property type="gene ID" value="EVEC_0001117401"/>
</dbReference>
<dbReference type="Gene3D" id="2.60.120.290">
    <property type="entry name" value="Spermadhesin, CUB domain"/>
    <property type="match status" value="1"/>
</dbReference>
<evidence type="ECO:0000313" key="5">
    <source>
        <dbReference type="WBParaSite" id="EVEC_0001117401-mRNA-1"/>
    </source>
</evidence>
<reference evidence="3 4" key="2">
    <citation type="submission" date="2018-10" db="EMBL/GenBank/DDBJ databases">
        <authorList>
            <consortium name="Pathogen Informatics"/>
        </authorList>
    </citation>
    <scope>NUCLEOTIDE SEQUENCE [LARGE SCALE GENOMIC DNA]</scope>
</reference>
<protein>
    <submittedName>
        <fullName evidence="5">CUB domain-containing protein</fullName>
    </submittedName>
</protein>
<reference evidence="5" key="1">
    <citation type="submission" date="2017-02" db="UniProtKB">
        <authorList>
            <consortium name="WormBaseParasite"/>
        </authorList>
    </citation>
    <scope>IDENTIFICATION</scope>
</reference>